<keyword evidence="4" id="KW-1185">Reference proteome</keyword>
<dbReference type="InterPro" id="IPR000667">
    <property type="entry name" value="Peptidase_S13"/>
</dbReference>
<keyword evidence="3" id="KW-0121">Carboxypeptidase</keyword>
<dbReference type="EMBL" id="QXHD01000004">
    <property type="protein sequence ID" value="NEZ58733.1"/>
    <property type="molecule type" value="Genomic_DNA"/>
</dbReference>
<evidence type="ECO:0000313" key="4">
    <source>
        <dbReference type="Proteomes" id="UP000481033"/>
    </source>
</evidence>
<dbReference type="NCBIfam" id="TIGR00666">
    <property type="entry name" value="PBP4"/>
    <property type="match status" value="1"/>
</dbReference>
<comment type="caution">
    <text evidence="3">The sequence shown here is derived from an EMBL/GenBank/DDBJ whole genome shotgun (WGS) entry which is preliminary data.</text>
</comment>
<dbReference type="Gene3D" id="3.50.80.20">
    <property type="entry name" value="D-Ala-D-Ala carboxypeptidase C, peptidase S13"/>
    <property type="match status" value="1"/>
</dbReference>
<proteinExistence type="inferred from homology"/>
<accession>A0A6M0RSC6</accession>
<dbReference type="GO" id="GO:0006508">
    <property type="term" value="P:proteolysis"/>
    <property type="evidence" value="ECO:0007669"/>
    <property type="project" value="InterPro"/>
</dbReference>
<dbReference type="InterPro" id="IPR012338">
    <property type="entry name" value="Beta-lactam/transpept-like"/>
</dbReference>
<dbReference type="Proteomes" id="UP000481033">
    <property type="component" value="Unassembled WGS sequence"/>
</dbReference>
<dbReference type="EC" id="3.4.16.4" evidence="3"/>
<dbReference type="GO" id="GO:0000270">
    <property type="term" value="P:peptidoglycan metabolic process"/>
    <property type="evidence" value="ECO:0007669"/>
    <property type="project" value="TreeGrafter"/>
</dbReference>
<dbReference type="PANTHER" id="PTHR30023">
    <property type="entry name" value="D-ALANYL-D-ALANINE CARBOXYPEPTIDASE"/>
    <property type="match status" value="1"/>
</dbReference>
<gene>
    <name evidence="3" type="primary">dacB</name>
    <name evidence="3" type="ORF">DXZ20_24440</name>
</gene>
<dbReference type="GO" id="GO:0009002">
    <property type="term" value="F:serine-type D-Ala-D-Ala carboxypeptidase activity"/>
    <property type="evidence" value="ECO:0007669"/>
    <property type="project" value="UniProtKB-EC"/>
</dbReference>
<dbReference type="SUPFAM" id="SSF56601">
    <property type="entry name" value="beta-lactamase/transpeptidase-like"/>
    <property type="match status" value="1"/>
</dbReference>
<sequence length="493" mass="53965">MGSSQRLQTFFYVSIKGVFGLIWGLSLWLSGEAAVAQRYCRADLVDKIDAIATRPNLTRAHLGLLIETQAAQPSERQIILERNIDKWFVPASTLKLLTTAAALQQLGPDFQIETSAHLQQQGEQTHLYVIGRGDPTFGDDQLQSLTQQITQQGIKKIDQLLGYDSYFAGRTVHPNWEWEDVLAGYGASANGLILNENALGVTLYPTEVGQPLRVEWATPEQTTRWEIHNTSSTVAAGEPLTADVGRDWSQPILHVFGNLSVDAGPDPFAIAITQPGEHFMEQLANSLRQTGTPVDLTALTSSWPDRPMPEMATVISPPLSQWLSTINQDSNNLYAEALLKSLGTIAAEYDDTTQAGTEAVKEILDGLGVDSDSYQMVDGSGLSRHNLVTPRTLVDTLQAMAFHSHSEVYRRSLAVAGERGNLIHRFQNTPVQGNLQGKTGYVSNNESLAGYLQPVDHPPMVFSIFLNNADLSATAMRAIIDEIVVNIAQLSDC</sequence>
<reference evidence="3 4" key="1">
    <citation type="journal article" date="2020" name="Microb. Ecol.">
        <title>Ecogenomics of the Marine Benthic Filamentous Cyanobacterium Adonisia.</title>
        <authorList>
            <person name="Walter J.M."/>
            <person name="Coutinho F.H."/>
            <person name="Leomil L."/>
            <person name="Hargreaves P.I."/>
            <person name="Campeao M.E."/>
            <person name="Vieira V.V."/>
            <person name="Silva B.S."/>
            <person name="Fistarol G.O."/>
            <person name="Salomon P.S."/>
            <person name="Sawabe T."/>
            <person name="Mino S."/>
            <person name="Hosokawa M."/>
            <person name="Miyashita H."/>
            <person name="Maruyama F."/>
            <person name="van Verk M.C."/>
            <person name="Dutilh B.E."/>
            <person name="Thompson C.C."/>
            <person name="Thompson F.L."/>
        </authorList>
    </citation>
    <scope>NUCLEOTIDE SEQUENCE [LARGE SCALE GENOMIC DNA]</scope>
    <source>
        <strain evidence="3 4">CCMR0081</strain>
    </source>
</reference>
<dbReference type="PANTHER" id="PTHR30023:SF0">
    <property type="entry name" value="PENICILLIN-SENSITIVE CARBOXYPEPTIDASE A"/>
    <property type="match status" value="1"/>
</dbReference>
<dbReference type="AlphaFoldDB" id="A0A6M0RSC6"/>
<evidence type="ECO:0000313" key="3">
    <source>
        <dbReference type="EMBL" id="NEZ58733.1"/>
    </source>
</evidence>
<evidence type="ECO:0000256" key="2">
    <source>
        <dbReference type="ARBA" id="ARBA00022801"/>
    </source>
</evidence>
<dbReference type="Gene3D" id="3.40.710.10">
    <property type="entry name" value="DD-peptidase/beta-lactamase superfamily"/>
    <property type="match status" value="1"/>
</dbReference>
<dbReference type="Pfam" id="PF02113">
    <property type="entry name" value="Peptidase_S13"/>
    <property type="match status" value="1"/>
</dbReference>
<protein>
    <submittedName>
        <fullName evidence="3">D-alanyl-D-alanine carboxypeptidase/D-alanyl-D-alanine-endopeptidase</fullName>
        <ecNumber evidence="3">3.4.16.4</ecNumber>
    </submittedName>
</protein>
<keyword evidence="2 3" id="KW-0378">Hydrolase</keyword>
<keyword evidence="3" id="KW-0645">Protease</keyword>
<comment type="similarity">
    <text evidence="1">Belongs to the peptidase S13 family.</text>
</comment>
<organism evidence="3 4">
    <name type="scientific">Adonisia turfae CCMR0081</name>
    <dbReference type="NCBI Taxonomy" id="2292702"/>
    <lineage>
        <taxon>Bacteria</taxon>
        <taxon>Bacillati</taxon>
        <taxon>Cyanobacteriota</taxon>
        <taxon>Adonisia</taxon>
        <taxon>Adonisia turfae</taxon>
    </lineage>
</organism>
<dbReference type="PRINTS" id="PR00922">
    <property type="entry name" value="DADACBPTASE3"/>
</dbReference>
<evidence type="ECO:0000256" key="1">
    <source>
        <dbReference type="ARBA" id="ARBA00006096"/>
    </source>
</evidence>
<name>A0A6M0RSC6_9CYAN</name>